<dbReference type="RefSeq" id="WP_082789351.1">
    <property type="nucleotide sequence ID" value="NZ_LSRE01000017.1"/>
</dbReference>
<accession>A0A137ZHP8</accession>
<comment type="caution">
    <text evidence="2">The sequence shown here is derived from an EMBL/GenBank/DDBJ whole genome shotgun (WGS) entry which is preliminary data.</text>
</comment>
<evidence type="ECO:0000256" key="1">
    <source>
        <dbReference type="SAM" id="MobiDB-lite"/>
    </source>
</evidence>
<name>A0A137ZHP8_9ACTN</name>
<gene>
    <name evidence="2" type="ORF">AXK61_22070</name>
</gene>
<feature type="region of interest" description="Disordered" evidence="1">
    <location>
        <begin position="1"/>
        <end position="30"/>
    </location>
</feature>
<evidence type="ECO:0000313" key="2">
    <source>
        <dbReference type="EMBL" id="KXO97719.1"/>
    </source>
</evidence>
<proteinExistence type="predicted"/>
<protein>
    <submittedName>
        <fullName evidence="2">Uncharacterized protein</fullName>
    </submittedName>
</protein>
<dbReference type="Proteomes" id="UP000070409">
    <property type="component" value="Unassembled WGS sequence"/>
</dbReference>
<keyword evidence="3" id="KW-1185">Reference proteome</keyword>
<dbReference type="EMBL" id="LSRE01000017">
    <property type="protein sequence ID" value="KXO97719.1"/>
    <property type="molecule type" value="Genomic_DNA"/>
</dbReference>
<sequence>MAGSAFRRLFGGEPDRSPSNAAGAGGVDTGLTSAYLDADRRFSSLDEDVRTLSAQNPGASAVQQWPAIRDRFGGATERYLWASGSQSGTRPPTPQDQAATARELSDLVSVLDRFHSDHERTLASARGARASSAAQEQAARVAAERATDLLAAPTTAPYLGLRPVIRATDALVLAVQALDGAPDLPARDAAAQGVLEKAAELTAAVGAAPRIGDDAQHALASTGTRLQAVRNRAADIGDIRSALLREFSAACSADLVDNDKVAERESAAAETALSAASSGLRAGTPDLALENVSVARDHLDAADAAVNAVGERLRTLRGVKGDPAARAERTRFALRDAQLLTVQKQQVHRWGSVLDAQHARIERAIADLERVHPDYWQYLQTLADIDRVIADAVNRMRGRT</sequence>
<organism evidence="2 3">
    <name type="scientific">Tsukamurella pseudospumae</name>
    <dbReference type="NCBI Taxonomy" id="239498"/>
    <lineage>
        <taxon>Bacteria</taxon>
        <taxon>Bacillati</taxon>
        <taxon>Actinomycetota</taxon>
        <taxon>Actinomycetes</taxon>
        <taxon>Mycobacteriales</taxon>
        <taxon>Tsukamurellaceae</taxon>
        <taxon>Tsukamurella</taxon>
    </lineage>
</organism>
<reference evidence="2 3" key="1">
    <citation type="submission" date="2016-02" db="EMBL/GenBank/DDBJ databases">
        <authorList>
            <person name="Teng J.L."/>
            <person name="Tang Y."/>
            <person name="Huang Y."/>
            <person name="Guo F."/>
            <person name="Wei W."/>
            <person name="Chen J.H."/>
            <person name="Wong S.Y."/>
            <person name="Lau S.K."/>
            <person name="Woo P.C."/>
        </authorList>
    </citation>
    <scope>NUCLEOTIDE SEQUENCE [LARGE SCALE GENOMIC DNA]</scope>
    <source>
        <strain evidence="2 3">JCM 13375</strain>
    </source>
</reference>
<evidence type="ECO:0000313" key="3">
    <source>
        <dbReference type="Proteomes" id="UP000070409"/>
    </source>
</evidence>